<dbReference type="PANTHER" id="PTHR14247:SF8">
    <property type="entry name" value="RAS-GEF DOMAIN-CONTAINING PROTEIN"/>
    <property type="match status" value="1"/>
</dbReference>
<comment type="caution">
    <text evidence="8">The sequence shown here is derived from an EMBL/GenBank/DDBJ whole genome shotgun (WGS) entry which is preliminary data.</text>
</comment>
<feature type="compositionally biased region" description="Polar residues" evidence="4">
    <location>
        <begin position="692"/>
        <end position="708"/>
    </location>
</feature>
<feature type="compositionally biased region" description="Basic and acidic residues" evidence="4">
    <location>
        <begin position="802"/>
        <end position="811"/>
    </location>
</feature>
<evidence type="ECO:0000256" key="1">
    <source>
        <dbReference type="ARBA" id="ARBA00022999"/>
    </source>
</evidence>
<dbReference type="Gene3D" id="3.30.505.10">
    <property type="entry name" value="SH2 domain"/>
    <property type="match status" value="1"/>
</dbReference>
<gene>
    <name evidence="8" type="ORF">GEV33_009062</name>
</gene>
<feature type="domain" description="SH2" evidence="5">
    <location>
        <begin position="526"/>
        <end position="625"/>
    </location>
</feature>
<dbReference type="InterPro" id="IPR000980">
    <property type="entry name" value="SH2"/>
</dbReference>
<feature type="region of interest" description="Disordered" evidence="4">
    <location>
        <begin position="779"/>
        <end position="852"/>
    </location>
</feature>
<dbReference type="Gene3D" id="1.10.840.10">
    <property type="entry name" value="Ras guanine-nucleotide exchange factors catalytic domain"/>
    <property type="match status" value="1"/>
</dbReference>
<proteinExistence type="predicted"/>
<dbReference type="SUPFAM" id="SSF47769">
    <property type="entry name" value="SAM/Pointed domain"/>
    <property type="match status" value="1"/>
</dbReference>
<evidence type="ECO:0000256" key="2">
    <source>
        <dbReference type="PROSITE-ProRule" id="PRU00168"/>
    </source>
</evidence>
<name>A0A8J6L9B4_TENMO</name>
<feature type="compositionally biased region" description="Polar residues" evidence="4">
    <location>
        <begin position="645"/>
        <end position="656"/>
    </location>
</feature>
<dbReference type="EMBL" id="JABDTM020024999">
    <property type="protein sequence ID" value="KAH0813729.1"/>
    <property type="molecule type" value="Genomic_DNA"/>
</dbReference>
<feature type="domain" description="Ras-GEF" evidence="6">
    <location>
        <begin position="945"/>
        <end position="1191"/>
    </location>
</feature>
<dbReference type="GO" id="GO:0001784">
    <property type="term" value="F:phosphotyrosine residue binding"/>
    <property type="evidence" value="ECO:0007669"/>
    <property type="project" value="InterPro"/>
</dbReference>
<dbReference type="FunFam" id="1.10.840.10:FF:000015">
    <property type="entry name" value="Uncharacterized protein, isoform A"/>
    <property type="match status" value="1"/>
</dbReference>
<feature type="compositionally biased region" description="Low complexity" evidence="4">
    <location>
        <begin position="661"/>
        <end position="676"/>
    </location>
</feature>
<keyword evidence="9" id="KW-1185">Reference proteome</keyword>
<dbReference type="InterPro" id="IPR044102">
    <property type="entry name" value="SH2_SHEP1/BCAR3/NSP1"/>
</dbReference>
<evidence type="ECO:0000313" key="8">
    <source>
        <dbReference type="EMBL" id="KAH0813729.1"/>
    </source>
</evidence>
<dbReference type="PANTHER" id="PTHR14247">
    <property type="entry name" value="BREAST CANCER ANTI-ESTROGEN RESISTANCE PROTEIN 3 HOMOLOG-LIKE PROTEIN"/>
    <property type="match status" value="1"/>
</dbReference>
<dbReference type="Proteomes" id="UP000719412">
    <property type="component" value="Unassembled WGS sequence"/>
</dbReference>
<dbReference type="InterPro" id="IPR001895">
    <property type="entry name" value="RASGEF_cat_dom"/>
</dbReference>
<evidence type="ECO:0000256" key="4">
    <source>
        <dbReference type="SAM" id="MobiDB-lite"/>
    </source>
</evidence>
<feature type="domain" description="SAM" evidence="7">
    <location>
        <begin position="279"/>
        <end position="337"/>
    </location>
</feature>
<dbReference type="Pfam" id="PF00536">
    <property type="entry name" value="SAM_1"/>
    <property type="match status" value="1"/>
</dbReference>
<dbReference type="Gene3D" id="1.10.150.50">
    <property type="entry name" value="Transcription Factor, Ets-1"/>
    <property type="match status" value="1"/>
</dbReference>
<dbReference type="InterPro" id="IPR013761">
    <property type="entry name" value="SAM/pointed_sf"/>
</dbReference>
<feature type="region of interest" description="Disordered" evidence="4">
    <location>
        <begin position="736"/>
        <end position="765"/>
    </location>
</feature>
<dbReference type="Pfam" id="PF00017">
    <property type="entry name" value="SH2"/>
    <property type="match status" value="1"/>
</dbReference>
<reference evidence="8" key="2">
    <citation type="submission" date="2021-08" db="EMBL/GenBank/DDBJ databases">
        <authorList>
            <person name="Eriksson T."/>
        </authorList>
    </citation>
    <scope>NUCLEOTIDE SEQUENCE</scope>
    <source>
        <strain evidence="8">Stoneville</strain>
        <tissue evidence="8">Whole head</tissue>
    </source>
</reference>
<accession>A0A8J6L9B4</accession>
<dbReference type="InterPro" id="IPR036964">
    <property type="entry name" value="RASGEF_cat_dom_sf"/>
</dbReference>
<dbReference type="SMART" id="SM00147">
    <property type="entry name" value="RasGEF"/>
    <property type="match status" value="1"/>
</dbReference>
<dbReference type="GO" id="GO:0007264">
    <property type="term" value="P:small GTPase-mediated signal transduction"/>
    <property type="evidence" value="ECO:0007669"/>
    <property type="project" value="InterPro"/>
</dbReference>
<dbReference type="SUPFAM" id="SSF55550">
    <property type="entry name" value="SH2 domain"/>
    <property type="match status" value="1"/>
</dbReference>
<evidence type="ECO:0000256" key="3">
    <source>
        <dbReference type="PROSITE-ProRule" id="PRU00191"/>
    </source>
</evidence>
<dbReference type="FunFam" id="3.30.505.10:FF:000013">
    <property type="entry name" value="SH2 domain-containing protein 3C isoform X1"/>
    <property type="match status" value="1"/>
</dbReference>
<protein>
    <recommendedName>
        <fullName evidence="10">Breast cancer anti-estrogen resistance protein 3 homolog</fullName>
    </recommendedName>
</protein>
<dbReference type="PROSITE" id="PS50001">
    <property type="entry name" value="SH2"/>
    <property type="match status" value="1"/>
</dbReference>
<evidence type="ECO:0000313" key="9">
    <source>
        <dbReference type="Proteomes" id="UP000719412"/>
    </source>
</evidence>
<dbReference type="InterPro" id="IPR051853">
    <property type="entry name" value="SH2-Ras-GEF_adapter"/>
</dbReference>
<dbReference type="InterPro" id="IPR023578">
    <property type="entry name" value="Ras_GEF_dom_sf"/>
</dbReference>
<organism evidence="8 9">
    <name type="scientific">Tenebrio molitor</name>
    <name type="common">Yellow mealworm beetle</name>
    <dbReference type="NCBI Taxonomy" id="7067"/>
    <lineage>
        <taxon>Eukaryota</taxon>
        <taxon>Metazoa</taxon>
        <taxon>Ecdysozoa</taxon>
        <taxon>Arthropoda</taxon>
        <taxon>Hexapoda</taxon>
        <taxon>Insecta</taxon>
        <taxon>Pterygota</taxon>
        <taxon>Neoptera</taxon>
        <taxon>Endopterygota</taxon>
        <taxon>Coleoptera</taxon>
        <taxon>Polyphaga</taxon>
        <taxon>Cucujiformia</taxon>
        <taxon>Tenebrionidae</taxon>
        <taxon>Tenebrio</taxon>
    </lineage>
</organism>
<dbReference type="Pfam" id="PF00617">
    <property type="entry name" value="RasGEF"/>
    <property type="match status" value="1"/>
</dbReference>
<keyword evidence="2" id="KW-0344">Guanine-nucleotide releasing factor</keyword>
<evidence type="ECO:0000259" key="5">
    <source>
        <dbReference type="PROSITE" id="PS50001"/>
    </source>
</evidence>
<sequence length="1228" mass="136222">MDPVNRQCKPGLSLANHGSIVCGVNLRGATLIASRRDPHRKSVNICLTPPTLLRMGSRWFSAGVPTPPPKTVLSLTCFTIITLTGSLNPQKYPNMSGEDSGVRDIWSHVGARNTWAFSSSSDHDHLPDISISVRLSVRYLSTLDLNRTTNRHFRKLHSTTHVAIDDISVVGKSKGMRYLQLNLDMSVLVIIFSLPYLGKEAHNVTNTNHRLLGMVECCVRQCFCSTGDMGKSASKPKKRKETNLSWTRFASLPLRSKSRINKANKSITFADNKNSKHIDIAPWLKSMDLEQYGSIFQKFNGVEDLLEFSEADLKDIGVKISSHRAMIISNLTILRAKYHGSFKRQPSIRHSVAVDKTITIEEDDKLSNLSTVYEPVQSKSLNNLIMSNTYPVSVPLLVPHGGPKAPGGVHAGTGVGTLEVRVVKKRKQQSSSLGVSHSDTFEGLHRPLARLICKTGILSPNIPLVQPIHVTKTNKAVPMNSAKAIVIPLSKTDEPVADASMNSLELKKALEWELSLDSRDLRSHAWYHGAIPRSRAEDIVREEGGFLVRDCTSQPGNYVLTCRTKTQPLHFVINKIILQPDTVYEHVQYQFEEDAFDTVPDLITFYVGSGKSITAASGAKIQFPKNRMYPLSFYATKYPAPLPQSRLSSPATTPIGNLQFRHSPLHPSRPSSSPTRNNRDGPPRLPSKKQRSQSLTPSEVNRISQEKCNSADGVIQSPLMTRSAGADTINAGLKFSTHSLPRSPNAKLSLSSSSNTLGRNCRITSDSTLSPCAERKFFNESDSGISDSPPPKPSRVPSIIRLESKDSDITDGRQSSDGSFLPHGNLQRVTSYHASGSDSGNGSGDSALSSAAGDAIETNQRNPGVIIKNPRYNIVASESSTTLKNFEIDCAEAEDKLLQMVQPEINLRSRFDLDNFQTLLLPVSENKPLDAQALRGVKMILQESGPRILANHLTRTDLDIIFYKPCKDSIRSKLVNGIELCALPHGYQFRLDLIERTECLKLLVAVTILTCTDELERTETLNKWIEIAIDTKTALGNLFGFCGIMLGLCLPQVERLDTTWHMLRQKYTDSAFNFEAKLRPTLKHMNSCSNPQAPNTTIPHLLPLILLMERNLDDFITPTEQNQLTSSCLGLWESNTQDFGLTTLLNHLETARKYMDTSASYQRNAEIVLGEARMEELTVDMFRTEFQMKFLWGSRGAFAPADDRHSKFEQVLSAIADKYCNLRDDAEV</sequence>
<dbReference type="CDD" id="cd10337">
    <property type="entry name" value="SH2_BCAR3"/>
    <property type="match status" value="1"/>
</dbReference>
<evidence type="ECO:0000259" key="6">
    <source>
        <dbReference type="PROSITE" id="PS50009"/>
    </source>
</evidence>
<dbReference type="GO" id="GO:0005085">
    <property type="term" value="F:guanyl-nucleotide exchange factor activity"/>
    <property type="evidence" value="ECO:0007669"/>
    <property type="project" value="UniProtKB-KW"/>
</dbReference>
<dbReference type="InterPro" id="IPR001660">
    <property type="entry name" value="SAM"/>
</dbReference>
<dbReference type="CDD" id="cd09487">
    <property type="entry name" value="SAM_superfamily"/>
    <property type="match status" value="1"/>
</dbReference>
<dbReference type="SUPFAM" id="SSF48366">
    <property type="entry name" value="Ras GEF"/>
    <property type="match status" value="1"/>
</dbReference>
<dbReference type="InterPro" id="IPR036860">
    <property type="entry name" value="SH2_dom_sf"/>
</dbReference>
<dbReference type="PROSITE" id="PS50009">
    <property type="entry name" value="RASGEF_CAT"/>
    <property type="match status" value="1"/>
</dbReference>
<feature type="region of interest" description="Disordered" evidence="4">
    <location>
        <begin position="645"/>
        <end position="716"/>
    </location>
</feature>
<feature type="compositionally biased region" description="Low complexity" evidence="4">
    <location>
        <begin position="834"/>
        <end position="852"/>
    </location>
</feature>
<dbReference type="SMART" id="SM00252">
    <property type="entry name" value="SH2"/>
    <property type="match status" value="1"/>
</dbReference>
<evidence type="ECO:0000259" key="7">
    <source>
        <dbReference type="PROSITE" id="PS50105"/>
    </source>
</evidence>
<evidence type="ECO:0008006" key="10">
    <source>
        <dbReference type="Google" id="ProtNLM"/>
    </source>
</evidence>
<dbReference type="AlphaFoldDB" id="A0A8J6L9B4"/>
<dbReference type="PROSITE" id="PS50105">
    <property type="entry name" value="SAM_DOMAIN"/>
    <property type="match status" value="1"/>
</dbReference>
<keyword evidence="1 3" id="KW-0727">SH2 domain</keyword>
<reference evidence="8" key="1">
    <citation type="journal article" date="2020" name="J Insects Food Feed">
        <title>The yellow mealworm (Tenebrio molitor) genome: a resource for the emerging insects as food and feed industry.</title>
        <authorList>
            <person name="Eriksson T."/>
            <person name="Andere A."/>
            <person name="Kelstrup H."/>
            <person name="Emery V."/>
            <person name="Picard C."/>
        </authorList>
    </citation>
    <scope>NUCLEOTIDE SEQUENCE</scope>
    <source>
        <strain evidence="8">Stoneville</strain>
        <tissue evidence="8">Whole head</tissue>
    </source>
</reference>
<feature type="compositionally biased region" description="Polar residues" evidence="4">
    <location>
        <begin position="755"/>
        <end position="765"/>
    </location>
</feature>